<dbReference type="SUPFAM" id="SSF54909">
    <property type="entry name" value="Dimeric alpha+beta barrel"/>
    <property type="match status" value="1"/>
</dbReference>
<keyword evidence="3" id="KW-1185">Reference proteome</keyword>
<protein>
    <recommendedName>
        <fullName evidence="1">EthD domain-containing protein</fullName>
    </recommendedName>
</protein>
<dbReference type="NCBIfam" id="TIGR02118">
    <property type="entry name" value="EthD family reductase"/>
    <property type="match status" value="1"/>
</dbReference>
<dbReference type="InterPro" id="IPR011008">
    <property type="entry name" value="Dimeric_a/b-barrel"/>
</dbReference>
<dbReference type="AlphaFoldDB" id="A0A1M5BWD3"/>
<dbReference type="Proteomes" id="UP000184236">
    <property type="component" value="Unassembled WGS sequence"/>
</dbReference>
<dbReference type="RefSeq" id="WP_072886329.1">
    <property type="nucleotide sequence ID" value="NZ_FQVO01000026.1"/>
</dbReference>
<dbReference type="InterPro" id="IPR009799">
    <property type="entry name" value="EthD_dom"/>
</dbReference>
<evidence type="ECO:0000259" key="1">
    <source>
        <dbReference type="Pfam" id="PF07110"/>
    </source>
</evidence>
<name>A0A1M5BWD3_9FLAO</name>
<dbReference type="Gene3D" id="3.30.70.100">
    <property type="match status" value="1"/>
</dbReference>
<dbReference type="EMBL" id="FQVO01000026">
    <property type="protein sequence ID" value="SHF46671.1"/>
    <property type="molecule type" value="Genomic_DNA"/>
</dbReference>
<sequence>MIKFTFLVQKLPSMSLEEFIDYHKNIHAPLFCSIPETELYVRKYVVNHPIVAEGFPKPLYDAVVEISFDSFEDFNTFFNSENYLTKVHPDEPNFFDTVNYIAMANKETVVKSDT</sequence>
<gene>
    <name evidence="2" type="ORF">SAMN05444408_1262</name>
</gene>
<accession>A0A1M5BWD3</accession>
<organism evidence="2 3">
    <name type="scientific">Chryseobacterium takakiae</name>
    <dbReference type="NCBI Taxonomy" id="1302685"/>
    <lineage>
        <taxon>Bacteria</taxon>
        <taxon>Pseudomonadati</taxon>
        <taxon>Bacteroidota</taxon>
        <taxon>Flavobacteriia</taxon>
        <taxon>Flavobacteriales</taxon>
        <taxon>Weeksellaceae</taxon>
        <taxon>Chryseobacterium group</taxon>
        <taxon>Chryseobacterium</taxon>
    </lineage>
</organism>
<dbReference type="Pfam" id="PF07110">
    <property type="entry name" value="EthD"/>
    <property type="match status" value="1"/>
</dbReference>
<proteinExistence type="predicted"/>
<reference evidence="3" key="1">
    <citation type="submission" date="2016-11" db="EMBL/GenBank/DDBJ databases">
        <authorList>
            <person name="Varghese N."/>
            <person name="Submissions S."/>
        </authorList>
    </citation>
    <scope>NUCLEOTIDE SEQUENCE [LARGE SCALE GENOMIC DNA]</scope>
    <source>
        <strain evidence="3">DSM 26898</strain>
    </source>
</reference>
<evidence type="ECO:0000313" key="2">
    <source>
        <dbReference type="EMBL" id="SHF46671.1"/>
    </source>
</evidence>
<evidence type="ECO:0000313" key="3">
    <source>
        <dbReference type="Proteomes" id="UP000184236"/>
    </source>
</evidence>
<dbReference type="STRING" id="1302685.SAMN05444408_1262"/>
<feature type="domain" description="EthD" evidence="1">
    <location>
        <begin position="12"/>
        <end position="97"/>
    </location>
</feature>
<dbReference type="GO" id="GO:0016491">
    <property type="term" value="F:oxidoreductase activity"/>
    <property type="evidence" value="ECO:0007669"/>
    <property type="project" value="InterPro"/>
</dbReference>
<dbReference type="OrthoDB" id="2613214at2"/>